<evidence type="ECO:0000259" key="1">
    <source>
        <dbReference type="Pfam" id="PF05899"/>
    </source>
</evidence>
<keyword evidence="5" id="KW-1185">Reference proteome</keyword>
<dbReference type="AlphaFoldDB" id="A0A2G5HKT8"/>
<dbReference type="InterPro" id="IPR010424">
    <property type="entry name" value="EutQ"/>
</dbReference>
<evidence type="ECO:0000313" key="5">
    <source>
        <dbReference type="Proteomes" id="UP001302367"/>
    </source>
</evidence>
<gene>
    <name evidence="2" type="ORF">CB0940_04869</name>
    <name evidence="3" type="ORF">RHO25_006786</name>
</gene>
<dbReference type="EMBL" id="LKMD01000105">
    <property type="protein sequence ID" value="PIA93135.1"/>
    <property type="molecule type" value="Genomic_DNA"/>
</dbReference>
<dbReference type="Proteomes" id="UP000230605">
    <property type="component" value="Chromosome 4"/>
</dbReference>
<name>A0A2G5HKT8_CERBT</name>
<protein>
    <recommendedName>
        <fullName evidence="1">(S)-ureidoglycine aminohydrolase cupin domain-containing protein</fullName>
    </recommendedName>
</protein>
<proteinExistence type="predicted"/>
<dbReference type="InterPro" id="IPR011051">
    <property type="entry name" value="RmlC_Cupin_sf"/>
</dbReference>
<dbReference type="InterPro" id="IPR008579">
    <property type="entry name" value="UGlyAH_Cupin_dom"/>
</dbReference>
<accession>A0A2G5HKT8</accession>
<dbReference type="EMBL" id="CP134187">
    <property type="protein sequence ID" value="WPB02152.1"/>
    <property type="molecule type" value="Genomic_DNA"/>
</dbReference>
<dbReference type="PANTHER" id="PTHR36169">
    <property type="entry name" value="ETHANOLAMINE UTILIZATION PROTEIN EUTQ"/>
    <property type="match status" value="1"/>
</dbReference>
<feature type="domain" description="(S)-ureidoglycine aminohydrolase cupin" evidence="1">
    <location>
        <begin position="51"/>
        <end position="104"/>
    </location>
</feature>
<dbReference type="Proteomes" id="UP001302367">
    <property type="component" value="Chromosome 4"/>
</dbReference>
<reference evidence="3 5" key="2">
    <citation type="submission" date="2023-09" db="EMBL/GenBank/DDBJ databases">
        <title>Complete-Gapless Cercospora beticola genome.</title>
        <authorList>
            <person name="Wyatt N.A."/>
            <person name="Spanner R.E."/>
            <person name="Bolton M.D."/>
        </authorList>
    </citation>
    <scope>NUCLEOTIDE SEQUENCE [LARGE SCALE GENOMIC DNA]</scope>
    <source>
        <strain evidence="3">Cb09-40</strain>
    </source>
</reference>
<evidence type="ECO:0000313" key="2">
    <source>
        <dbReference type="EMBL" id="PIA93135.1"/>
    </source>
</evidence>
<reference evidence="2 4" key="1">
    <citation type="submission" date="2015-10" db="EMBL/GenBank/DDBJ databases">
        <title>The cercosporin biosynthetic gene cluster was horizontally transferred to several fungal lineages and shown to be expanded in Cercospora beticola based on microsynteny with recipient genomes.</title>
        <authorList>
            <person name="De Jonge R."/>
            <person name="Ebert M.K."/>
            <person name="Suttle J.C."/>
            <person name="Jurick Ii W.M."/>
            <person name="Secor G.A."/>
            <person name="Thomma B.P."/>
            <person name="Van De Peer Y."/>
            <person name="Bolton M.D."/>
        </authorList>
    </citation>
    <scope>NUCLEOTIDE SEQUENCE [LARGE SCALE GENOMIC DNA]</scope>
    <source>
        <strain evidence="2 4">09-40</strain>
    </source>
</reference>
<dbReference type="InterPro" id="IPR014710">
    <property type="entry name" value="RmlC-like_jellyroll"/>
</dbReference>
<dbReference type="SUPFAM" id="SSF51182">
    <property type="entry name" value="RmlC-like cupins"/>
    <property type="match status" value="1"/>
</dbReference>
<organism evidence="2 4">
    <name type="scientific">Cercospora beticola</name>
    <name type="common">Sugarbeet leaf spot fungus</name>
    <dbReference type="NCBI Taxonomy" id="122368"/>
    <lineage>
        <taxon>Eukaryota</taxon>
        <taxon>Fungi</taxon>
        <taxon>Dikarya</taxon>
        <taxon>Ascomycota</taxon>
        <taxon>Pezizomycotina</taxon>
        <taxon>Dothideomycetes</taxon>
        <taxon>Dothideomycetidae</taxon>
        <taxon>Mycosphaerellales</taxon>
        <taxon>Mycosphaerellaceae</taxon>
        <taxon>Cercospora</taxon>
    </lineage>
</organism>
<evidence type="ECO:0000313" key="4">
    <source>
        <dbReference type="Proteomes" id="UP000230605"/>
    </source>
</evidence>
<dbReference type="Gene3D" id="2.60.120.10">
    <property type="entry name" value="Jelly Rolls"/>
    <property type="match status" value="1"/>
</dbReference>
<dbReference type="Pfam" id="PF05899">
    <property type="entry name" value="Cupin_3"/>
    <property type="match status" value="1"/>
</dbReference>
<dbReference type="OrthoDB" id="4985585at2759"/>
<dbReference type="PANTHER" id="PTHR36169:SF1">
    <property type="entry name" value="ACETATE KINASE EUTQ"/>
    <property type="match status" value="1"/>
</dbReference>
<evidence type="ECO:0000313" key="3">
    <source>
        <dbReference type="EMBL" id="WPB02152.1"/>
    </source>
</evidence>
<sequence>MAPTLKHFAAGDYAKLHQYNEHKNIQIGDTHSSVEQDPQAPITSGFFTLEKGCKATTTFGFSEYKYVLSGTFIVSDQSGQRFVGRPGDVIYIPKGSTVTFETEEGGKTFFVAQRLANESRRAGVLAKL</sequence>